<evidence type="ECO:0000313" key="1">
    <source>
        <dbReference type="EMBL" id="KAH7130467.1"/>
    </source>
</evidence>
<dbReference type="Proteomes" id="UP000700596">
    <property type="component" value="Unassembled WGS sequence"/>
</dbReference>
<name>A0A9P9E4K2_9PLEO</name>
<keyword evidence="2" id="KW-1185">Reference proteome</keyword>
<organism evidence="1 2">
    <name type="scientific">Dendryphion nanum</name>
    <dbReference type="NCBI Taxonomy" id="256645"/>
    <lineage>
        <taxon>Eukaryota</taxon>
        <taxon>Fungi</taxon>
        <taxon>Dikarya</taxon>
        <taxon>Ascomycota</taxon>
        <taxon>Pezizomycotina</taxon>
        <taxon>Dothideomycetes</taxon>
        <taxon>Pleosporomycetidae</taxon>
        <taxon>Pleosporales</taxon>
        <taxon>Torulaceae</taxon>
        <taxon>Dendryphion</taxon>
    </lineage>
</organism>
<comment type="caution">
    <text evidence="1">The sequence shown here is derived from an EMBL/GenBank/DDBJ whole genome shotgun (WGS) entry which is preliminary data.</text>
</comment>
<accession>A0A9P9E4K2</accession>
<sequence>MHSSLPMLPHSNIPRYDIIVKSTPRKVLTTVDTIPPLARGSWRAACLGGHQQPLPEERLPATNFLSERSQGHSPRGGSPYQTWDLEDSTWYQRMPLSEDLLVLALRTSGDPSLAPCVKEGTRNHGDTTVSPPTPGAYTALTALIACVGGSKPTASPATRLLLSLSLQPKYRGMRAEMNLCWWIKRRTGAWKWPSNAVSETPNIPSDSPPDLAIFHHPSSRFISPSSPDIDYRSSTAVDQFTRNRVTCLCLHGTAICRWRAVPHYLSPAPRGLFVSGCASPLGQSVCCTAISALFWGIFKSNWLGPGEP</sequence>
<evidence type="ECO:0000313" key="2">
    <source>
        <dbReference type="Proteomes" id="UP000700596"/>
    </source>
</evidence>
<dbReference type="EMBL" id="JAGMWT010000004">
    <property type="protein sequence ID" value="KAH7130467.1"/>
    <property type="molecule type" value="Genomic_DNA"/>
</dbReference>
<dbReference type="AlphaFoldDB" id="A0A9P9E4K2"/>
<protein>
    <submittedName>
        <fullName evidence="1">Uncharacterized protein</fullName>
    </submittedName>
</protein>
<proteinExistence type="predicted"/>
<gene>
    <name evidence="1" type="ORF">B0J11DRAFT_504248</name>
</gene>
<reference evidence="1" key="1">
    <citation type="journal article" date="2021" name="Nat. Commun.">
        <title>Genetic determinants of endophytism in the Arabidopsis root mycobiome.</title>
        <authorList>
            <person name="Mesny F."/>
            <person name="Miyauchi S."/>
            <person name="Thiergart T."/>
            <person name="Pickel B."/>
            <person name="Atanasova L."/>
            <person name="Karlsson M."/>
            <person name="Huettel B."/>
            <person name="Barry K.W."/>
            <person name="Haridas S."/>
            <person name="Chen C."/>
            <person name="Bauer D."/>
            <person name="Andreopoulos W."/>
            <person name="Pangilinan J."/>
            <person name="LaButti K."/>
            <person name="Riley R."/>
            <person name="Lipzen A."/>
            <person name="Clum A."/>
            <person name="Drula E."/>
            <person name="Henrissat B."/>
            <person name="Kohler A."/>
            <person name="Grigoriev I.V."/>
            <person name="Martin F.M."/>
            <person name="Hacquard S."/>
        </authorList>
    </citation>
    <scope>NUCLEOTIDE SEQUENCE</scope>
    <source>
        <strain evidence="1">MPI-CAGE-CH-0243</strain>
    </source>
</reference>